<sequence length="121" mass="14516">MLEMMCVGPECRSAIMVRQTGLNGALIIRIHRDDAWLEEMIFWLGRFQSEFADKECLPHENFFWDDEEYGDRYRAFVQQTKELQHQRVEFVDKVNHKEIQRANWAEFKCGSLFLDDTYETS</sequence>
<accession>A0A7S1CZY4</accession>
<proteinExistence type="predicted"/>
<protein>
    <submittedName>
        <fullName evidence="1">Uncharacterized protein</fullName>
    </submittedName>
</protein>
<organism evidence="1">
    <name type="scientific">Cyclophora tenuis</name>
    <name type="common">Marine diatom</name>
    <dbReference type="NCBI Taxonomy" id="216820"/>
    <lineage>
        <taxon>Eukaryota</taxon>
        <taxon>Sar</taxon>
        <taxon>Stramenopiles</taxon>
        <taxon>Ochrophyta</taxon>
        <taxon>Bacillariophyta</taxon>
        <taxon>Fragilariophyceae</taxon>
        <taxon>Fragilariophycidae</taxon>
        <taxon>Cyclophorales</taxon>
        <taxon>Cyclophoraceae</taxon>
        <taxon>Cyclophora</taxon>
    </lineage>
</organism>
<reference evidence="1" key="1">
    <citation type="submission" date="2021-01" db="EMBL/GenBank/DDBJ databases">
        <authorList>
            <person name="Corre E."/>
            <person name="Pelletier E."/>
            <person name="Niang G."/>
            <person name="Scheremetjew M."/>
            <person name="Finn R."/>
            <person name="Kale V."/>
            <person name="Holt S."/>
            <person name="Cochrane G."/>
            <person name="Meng A."/>
            <person name="Brown T."/>
            <person name="Cohen L."/>
        </authorList>
    </citation>
    <scope>NUCLEOTIDE SEQUENCE</scope>
    <source>
        <strain evidence="1">ECT3854</strain>
    </source>
</reference>
<dbReference type="AlphaFoldDB" id="A0A7S1CZY4"/>
<gene>
    <name evidence="1" type="ORF">CTEN0397_LOCUS3918</name>
</gene>
<name>A0A7S1CZY4_CYCTE</name>
<dbReference type="EMBL" id="HBFW01006062">
    <property type="protein sequence ID" value="CAD8932890.1"/>
    <property type="molecule type" value="Transcribed_RNA"/>
</dbReference>
<evidence type="ECO:0000313" key="1">
    <source>
        <dbReference type="EMBL" id="CAD8932890.1"/>
    </source>
</evidence>